<dbReference type="Proteomes" id="UP000001055">
    <property type="component" value="Unassembled WGS sequence"/>
</dbReference>
<protein>
    <submittedName>
        <fullName evidence="1">Uncharacterized protein</fullName>
    </submittedName>
</protein>
<gene>
    <name evidence="1" type="ORF">SNOG_10189</name>
</gene>
<proteinExistence type="predicted"/>
<evidence type="ECO:0000313" key="1">
    <source>
        <dbReference type="EMBL" id="EAT82524.1"/>
    </source>
</evidence>
<dbReference type="GeneID" id="5977377"/>
<sequence length="30" mass="3731">MLHQALELVVYFIELEVVIREFRVTEEIRR</sequence>
<dbReference type="KEGG" id="pno:SNOG_10189"/>
<name>Q0UDH5_PHANO</name>
<dbReference type="InParanoid" id="Q0UDH5"/>
<evidence type="ECO:0000313" key="2">
    <source>
        <dbReference type="Proteomes" id="UP000001055"/>
    </source>
</evidence>
<organism evidence="1 2">
    <name type="scientific">Phaeosphaeria nodorum (strain SN15 / ATCC MYA-4574 / FGSC 10173)</name>
    <name type="common">Glume blotch fungus</name>
    <name type="synonym">Parastagonospora nodorum</name>
    <dbReference type="NCBI Taxonomy" id="321614"/>
    <lineage>
        <taxon>Eukaryota</taxon>
        <taxon>Fungi</taxon>
        <taxon>Dikarya</taxon>
        <taxon>Ascomycota</taxon>
        <taxon>Pezizomycotina</taxon>
        <taxon>Dothideomycetes</taxon>
        <taxon>Pleosporomycetidae</taxon>
        <taxon>Pleosporales</taxon>
        <taxon>Pleosporineae</taxon>
        <taxon>Phaeosphaeriaceae</taxon>
        <taxon>Parastagonospora</taxon>
    </lineage>
</organism>
<dbReference type="AlphaFoldDB" id="Q0UDH5"/>
<reference evidence="2" key="1">
    <citation type="journal article" date="2007" name="Plant Cell">
        <title>Dothideomycete-plant interactions illuminated by genome sequencing and EST analysis of the wheat pathogen Stagonospora nodorum.</title>
        <authorList>
            <person name="Hane J.K."/>
            <person name="Lowe R.G."/>
            <person name="Solomon P.S."/>
            <person name="Tan K.C."/>
            <person name="Schoch C.L."/>
            <person name="Spatafora J.W."/>
            <person name="Crous P.W."/>
            <person name="Kodira C."/>
            <person name="Birren B.W."/>
            <person name="Galagan J.E."/>
            <person name="Torriani S.F."/>
            <person name="McDonald B.A."/>
            <person name="Oliver R.P."/>
        </authorList>
    </citation>
    <scope>NUCLEOTIDE SEQUENCE [LARGE SCALE GENOMIC DNA]</scope>
    <source>
        <strain evidence="2">SN15 / ATCC MYA-4574 / FGSC 10173</strain>
    </source>
</reference>
<dbReference type="EMBL" id="CH445340">
    <property type="protein sequence ID" value="EAT82524.1"/>
    <property type="molecule type" value="Genomic_DNA"/>
</dbReference>
<accession>Q0UDH5</accession>
<dbReference type="RefSeq" id="XP_001800471.1">
    <property type="nucleotide sequence ID" value="XM_001800419.1"/>
</dbReference>